<evidence type="ECO:0000313" key="1">
    <source>
        <dbReference type="EMBL" id="GAU92071.1"/>
    </source>
</evidence>
<comment type="caution">
    <text evidence="1">The sequence shown here is derived from an EMBL/GenBank/DDBJ whole genome shotgun (WGS) entry which is preliminary data.</text>
</comment>
<proteinExistence type="predicted"/>
<organism evidence="1 2">
    <name type="scientific">Ramazzottius varieornatus</name>
    <name type="common">Water bear</name>
    <name type="synonym">Tardigrade</name>
    <dbReference type="NCBI Taxonomy" id="947166"/>
    <lineage>
        <taxon>Eukaryota</taxon>
        <taxon>Metazoa</taxon>
        <taxon>Ecdysozoa</taxon>
        <taxon>Tardigrada</taxon>
        <taxon>Eutardigrada</taxon>
        <taxon>Parachela</taxon>
        <taxon>Hypsibioidea</taxon>
        <taxon>Ramazzottiidae</taxon>
        <taxon>Ramazzottius</taxon>
    </lineage>
</organism>
<dbReference type="Proteomes" id="UP000186922">
    <property type="component" value="Unassembled WGS sequence"/>
</dbReference>
<protein>
    <submittedName>
        <fullName evidence="1">Uncharacterized protein</fullName>
    </submittedName>
</protein>
<evidence type="ECO:0000313" key="2">
    <source>
        <dbReference type="Proteomes" id="UP000186922"/>
    </source>
</evidence>
<gene>
    <name evidence="1" type="primary">RvY_04206</name>
    <name evidence="1" type="synonym">RvY_04206.1</name>
    <name evidence="1" type="ORF">RvY_04206-1</name>
</gene>
<dbReference type="EMBL" id="BDGG01000002">
    <property type="protein sequence ID" value="GAU92071.1"/>
    <property type="molecule type" value="Genomic_DNA"/>
</dbReference>
<dbReference type="AlphaFoldDB" id="A0A1D1URI6"/>
<reference evidence="1 2" key="1">
    <citation type="journal article" date="2016" name="Nat. Commun.">
        <title>Extremotolerant tardigrade genome and improved radiotolerance of human cultured cells by tardigrade-unique protein.</title>
        <authorList>
            <person name="Hashimoto T."/>
            <person name="Horikawa D.D."/>
            <person name="Saito Y."/>
            <person name="Kuwahara H."/>
            <person name="Kozuka-Hata H."/>
            <person name="Shin-I T."/>
            <person name="Minakuchi Y."/>
            <person name="Ohishi K."/>
            <person name="Motoyama A."/>
            <person name="Aizu T."/>
            <person name="Enomoto A."/>
            <person name="Kondo K."/>
            <person name="Tanaka S."/>
            <person name="Hara Y."/>
            <person name="Koshikawa S."/>
            <person name="Sagara H."/>
            <person name="Miura T."/>
            <person name="Yokobori S."/>
            <person name="Miyagawa K."/>
            <person name="Suzuki Y."/>
            <person name="Kubo T."/>
            <person name="Oyama M."/>
            <person name="Kohara Y."/>
            <person name="Fujiyama A."/>
            <person name="Arakawa K."/>
            <person name="Katayama T."/>
            <person name="Toyoda A."/>
            <person name="Kunieda T."/>
        </authorList>
    </citation>
    <scope>NUCLEOTIDE SEQUENCE [LARGE SCALE GENOMIC DNA]</scope>
    <source>
        <strain evidence="1 2">YOKOZUNA-1</strain>
    </source>
</reference>
<name>A0A1D1URI6_RAMVA</name>
<accession>A0A1D1URI6</accession>
<keyword evidence="2" id="KW-1185">Reference proteome</keyword>
<sequence>MASSYVHIDCHIRKLHTTVLLFLPCQHTGDHQYLHNRLVGQRSAVLRKSQRTGRHQHLQMLQEPRQDITLTTPVVTTCRLTTSTGSIMIPYSTSSRTVPAATSWLV</sequence>